<protein>
    <recommendedName>
        <fullName evidence="1">RNA-directed DNA polymerase</fullName>
        <ecNumber evidence="1">2.7.7.49</ecNumber>
    </recommendedName>
</protein>
<dbReference type="Gene3D" id="3.30.420.10">
    <property type="entry name" value="Ribonuclease H-like superfamily/Ribonuclease H"/>
    <property type="match status" value="1"/>
</dbReference>
<gene>
    <name evidence="3" type="ORF">NQ317_003913</name>
</gene>
<dbReference type="Proteomes" id="UP001162164">
    <property type="component" value="Unassembled WGS sequence"/>
</dbReference>
<feature type="non-terminal residue" evidence="3">
    <location>
        <position position="345"/>
    </location>
</feature>
<dbReference type="PANTHER" id="PTHR37984:SF5">
    <property type="entry name" value="PROTEIN NYNRIN-LIKE"/>
    <property type="match status" value="1"/>
</dbReference>
<comment type="caution">
    <text evidence="3">The sequence shown here is derived from an EMBL/GenBank/DDBJ whole genome shotgun (WGS) entry which is preliminary data.</text>
</comment>
<evidence type="ECO:0000313" key="4">
    <source>
        <dbReference type="Proteomes" id="UP001162164"/>
    </source>
</evidence>
<dbReference type="InterPro" id="IPR036397">
    <property type="entry name" value="RNaseH_sf"/>
</dbReference>
<reference evidence="3" key="1">
    <citation type="journal article" date="2023" name="Insect Mol. Biol.">
        <title>Genome sequencing provides insights into the evolution of gene families encoding plant cell wall-degrading enzymes in longhorned beetles.</title>
        <authorList>
            <person name="Shin N.R."/>
            <person name="Okamura Y."/>
            <person name="Kirsch R."/>
            <person name="Pauchet Y."/>
        </authorList>
    </citation>
    <scope>NUCLEOTIDE SEQUENCE</scope>
    <source>
        <strain evidence="3">MMC_N1</strain>
    </source>
</reference>
<dbReference type="EC" id="2.7.7.49" evidence="1"/>
<sequence>MIQEDQQNLSQIDKQKCSFKDNIYYKTIHEHELYTITENLTTQILHIIHKNYGHIGTDKTWKIFRETYYNRHDRVITKNIIKRCNICQLGKEKNFHCEGTPKSIIAKQPLHIIAVDFITNITKSYQGNKNIFIIIDIFSKFIKTYPCKRTNVKTVKTCLQQFIDEFGKPQVCILDNATYFKSQRFKNFTNERNIKLNFISIRHPNSNPTERYIKECNKYLRMMVHNEHPRWEEKLIDVEYFINNIPNSITNVAPITLFQHVDPDRPWIFEHSVNYDQLLIDVNKRLIRNAEKYIKRKTKKKLHEVTFNKGDLVIVKSLRIGPYMINNQNGINSYELIDMNTGKLR</sequence>
<dbReference type="EMBL" id="JAPWTJ010004241">
    <property type="protein sequence ID" value="KAJ8946978.1"/>
    <property type="molecule type" value="Genomic_DNA"/>
</dbReference>
<dbReference type="PROSITE" id="PS50994">
    <property type="entry name" value="INTEGRASE"/>
    <property type="match status" value="1"/>
</dbReference>
<dbReference type="Gene3D" id="1.10.340.70">
    <property type="match status" value="1"/>
</dbReference>
<evidence type="ECO:0000259" key="2">
    <source>
        <dbReference type="PROSITE" id="PS50994"/>
    </source>
</evidence>
<dbReference type="Pfam" id="PF17921">
    <property type="entry name" value="Integrase_H2C2"/>
    <property type="match status" value="1"/>
</dbReference>
<evidence type="ECO:0000256" key="1">
    <source>
        <dbReference type="ARBA" id="ARBA00012493"/>
    </source>
</evidence>
<feature type="domain" description="Integrase catalytic" evidence="2">
    <location>
        <begin position="105"/>
        <end position="262"/>
    </location>
</feature>
<dbReference type="InterPro" id="IPR001584">
    <property type="entry name" value="Integrase_cat-core"/>
</dbReference>
<evidence type="ECO:0000313" key="3">
    <source>
        <dbReference type="EMBL" id="KAJ8946978.1"/>
    </source>
</evidence>
<accession>A0ABQ9IPW8</accession>
<dbReference type="InterPro" id="IPR012337">
    <property type="entry name" value="RNaseH-like_sf"/>
</dbReference>
<organism evidence="3 4">
    <name type="scientific">Molorchus minor</name>
    <dbReference type="NCBI Taxonomy" id="1323400"/>
    <lineage>
        <taxon>Eukaryota</taxon>
        <taxon>Metazoa</taxon>
        <taxon>Ecdysozoa</taxon>
        <taxon>Arthropoda</taxon>
        <taxon>Hexapoda</taxon>
        <taxon>Insecta</taxon>
        <taxon>Pterygota</taxon>
        <taxon>Neoptera</taxon>
        <taxon>Endopterygota</taxon>
        <taxon>Coleoptera</taxon>
        <taxon>Polyphaga</taxon>
        <taxon>Cucujiformia</taxon>
        <taxon>Chrysomeloidea</taxon>
        <taxon>Cerambycidae</taxon>
        <taxon>Lamiinae</taxon>
        <taxon>Monochamini</taxon>
        <taxon>Molorchus</taxon>
    </lineage>
</organism>
<name>A0ABQ9IPW8_9CUCU</name>
<dbReference type="Pfam" id="PF00665">
    <property type="entry name" value="rve"/>
    <property type="match status" value="1"/>
</dbReference>
<dbReference type="SUPFAM" id="SSF53098">
    <property type="entry name" value="Ribonuclease H-like"/>
    <property type="match status" value="1"/>
</dbReference>
<dbReference type="InterPro" id="IPR050951">
    <property type="entry name" value="Retrovirus_Pol_polyprotein"/>
</dbReference>
<dbReference type="InterPro" id="IPR041588">
    <property type="entry name" value="Integrase_H2C2"/>
</dbReference>
<proteinExistence type="predicted"/>
<dbReference type="PANTHER" id="PTHR37984">
    <property type="entry name" value="PROTEIN CBG26694"/>
    <property type="match status" value="1"/>
</dbReference>
<keyword evidence="4" id="KW-1185">Reference proteome</keyword>